<comment type="caution">
    <text evidence="1">The sequence shown here is derived from an EMBL/GenBank/DDBJ whole genome shotgun (WGS) entry which is preliminary data.</text>
</comment>
<keyword evidence="2" id="KW-1185">Reference proteome</keyword>
<protein>
    <submittedName>
        <fullName evidence="1">Uncharacterized protein</fullName>
    </submittedName>
</protein>
<accession>A0ACC0K4F1</accession>
<proteinExistence type="predicted"/>
<sequence length="135" mass="15446">MQRTRAASGVDPKNLQFQHLPFIYQLMPHLLDDPHSLKPAYHMKGPRQLAEIVVGIPTVKRDKESYLLVTLTVEVLPVSGNYTVVDSFDEFGLADGSLRRDRGPISAIRLRVNRDSTFWVILSEIELKPYDQEDR</sequence>
<organism evidence="1 2">
    <name type="scientific">Choristoneura fumiferana</name>
    <name type="common">Spruce budworm moth</name>
    <name type="synonym">Archips fumiferana</name>
    <dbReference type="NCBI Taxonomy" id="7141"/>
    <lineage>
        <taxon>Eukaryota</taxon>
        <taxon>Metazoa</taxon>
        <taxon>Ecdysozoa</taxon>
        <taxon>Arthropoda</taxon>
        <taxon>Hexapoda</taxon>
        <taxon>Insecta</taxon>
        <taxon>Pterygota</taxon>
        <taxon>Neoptera</taxon>
        <taxon>Endopterygota</taxon>
        <taxon>Lepidoptera</taxon>
        <taxon>Glossata</taxon>
        <taxon>Ditrysia</taxon>
        <taxon>Tortricoidea</taxon>
        <taxon>Tortricidae</taxon>
        <taxon>Tortricinae</taxon>
        <taxon>Choristoneura</taxon>
    </lineage>
</organism>
<dbReference type="EMBL" id="CM046131">
    <property type="protein sequence ID" value="KAI8431250.1"/>
    <property type="molecule type" value="Genomic_DNA"/>
</dbReference>
<evidence type="ECO:0000313" key="1">
    <source>
        <dbReference type="EMBL" id="KAI8431250.1"/>
    </source>
</evidence>
<evidence type="ECO:0000313" key="2">
    <source>
        <dbReference type="Proteomes" id="UP001064048"/>
    </source>
</evidence>
<dbReference type="Proteomes" id="UP001064048">
    <property type="component" value="Chromosome Z"/>
</dbReference>
<gene>
    <name evidence="1" type="ORF">MSG28_001282</name>
</gene>
<name>A0ACC0K4F1_CHOFU</name>
<reference evidence="1 2" key="1">
    <citation type="journal article" date="2022" name="Genome Biol. Evol.">
        <title>The Spruce Budworm Genome: Reconstructing the Evolutionary History of Antifreeze Proteins.</title>
        <authorList>
            <person name="Beliveau C."/>
            <person name="Gagne P."/>
            <person name="Picq S."/>
            <person name="Vernygora O."/>
            <person name="Keeling C.I."/>
            <person name="Pinkney K."/>
            <person name="Doucet D."/>
            <person name="Wen F."/>
            <person name="Johnston J.S."/>
            <person name="Maaroufi H."/>
            <person name="Boyle B."/>
            <person name="Laroche J."/>
            <person name="Dewar K."/>
            <person name="Juretic N."/>
            <person name="Blackburn G."/>
            <person name="Nisole A."/>
            <person name="Brunet B."/>
            <person name="Brandao M."/>
            <person name="Lumley L."/>
            <person name="Duan J."/>
            <person name="Quan G."/>
            <person name="Lucarotti C.J."/>
            <person name="Roe A.D."/>
            <person name="Sperling F.A.H."/>
            <person name="Levesque R.C."/>
            <person name="Cusson M."/>
        </authorList>
    </citation>
    <scope>NUCLEOTIDE SEQUENCE [LARGE SCALE GENOMIC DNA]</scope>
    <source>
        <strain evidence="1">Glfc:IPQL:Cfum</strain>
    </source>
</reference>